<feature type="transmembrane region" description="Helical" evidence="1">
    <location>
        <begin position="12"/>
        <end position="33"/>
    </location>
</feature>
<protein>
    <submittedName>
        <fullName evidence="2">Uncharacterized protein</fullName>
    </submittedName>
</protein>
<proteinExistence type="predicted"/>
<feature type="transmembrane region" description="Helical" evidence="1">
    <location>
        <begin position="39"/>
        <end position="60"/>
    </location>
</feature>
<keyword evidence="1" id="KW-0472">Membrane</keyword>
<name>A0A383EC80_9ZZZZ</name>
<dbReference type="AlphaFoldDB" id="A0A383EC80"/>
<keyword evidence="1" id="KW-1133">Transmembrane helix</keyword>
<evidence type="ECO:0000313" key="2">
    <source>
        <dbReference type="EMBL" id="SVE53990.1"/>
    </source>
</evidence>
<gene>
    <name evidence="2" type="ORF">METZ01_LOCUS506844</name>
</gene>
<accession>A0A383EC80</accession>
<dbReference type="EMBL" id="UINC01224392">
    <property type="protein sequence ID" value="SVE53990.1"/>
    <property type="molecule type" value="Genomic_DNA"/>
</dbReference>
<reference evidence="2" key="1">
    <citation type="submission" date="2018-05" db="EMBL/GenBank/DDBJ databases">
        <authorList>
            <person name="Lanie J.A."/>
            <person name="Ng W.-L."/>
            <person name="Kazmierczak K.M."/>
            <person name="Andrzejewski T.M."/>
            <person name="Davidsen T.M."/>
            <person name="Wayne K.J."/>
            <person name="Tettelin H."/>
            <person name="Glass J.I."/>
            <person name="Rusch D."/>
            <person name="Podicherti R."/>
            <person name="Tsui H.-C.T."/>
            <person name="Winkler M.E."/>
        </authorList>
    </citation>
    <scope>NUCLEOTIDE SEQUENCE</scope>
</reference>
<sequence length="136" mass="16444">MYFKQKIYYPFRLAELYALIIHTIIVTIVMINLFEIKVILLIIFINFLIYHAVYHIGFMIQSSPRTKILLDLYNYQKIDKDKYTKIYTIDVILDNRLKRFTSSNQIQIENKTVKLMNKGKLLKLVYNIFVVFKYLF</sequence>
<organism evidence="2">
    <name type="scientific">marine metagenome</name>
    <dbReference type="NCBI Taxonomy" id="408172"/>
    <lineage>
        <taxon>unclassified sequences</taxon>
        <taxon>metagenomes</taxon>
        <taxon>ecological metagenomes</taxon>
    </lineage>
</organism>
<evidence type="ECO:0000256" key="1">
    <source>
        <dbReference type="SAM" id="Phobius"/>
    </source>
</evidence>
<keyword evidence="1" id="KW-0812">Transmembrane</keyword>